<dbReference type="GO" id="GO:0055085">
    <property type="term" value="P:transmembrane transport"/>
    <property type="evidence" value="ECO:0007669"/>
    <property type="project" value="InterPro"/>
</dbReference>
<organism evidence="4">
    <name type="scientific">uncultured Caudovirales phage</name>
    <dbReference type="NCBI Taxonomy" id="2100421"/>
    <lineage>
        <taxon>Viruses</taxon>
        <taxon>Duplodnaviria</taxon>
        <taxon>Heunggongvirae</taxon>
        <taxon>Uroviricota</taxon>
        <taxon>Caudoviricetes</taxon>
        <taxon>Peduoviridae</taxon>
        <taxon>Maltschvirus</taxon>
        <taxon>Maltschvirus maltsch</taxon>
    </lineage>
</organism>
<dbReference type="Gene3D" id="3.40.190.170">
    <property type="entry name" value="Bacterial extracellular solute-binding protein, family 7"/>
    <property type="match status" value="1"/>
</dbReference>
<dbReference type="PANTHER" id="PTHR33376:SF7">
    <property type="entry name" value="C4-DICARBOXYLATE-BINDING PROTEIN DCTB"/>
    <property type="match status" value="1"/>
</dbReference>
<comment type="similarity">
    <text evidence="1">Belongs to the bacterial solute-binding protein 7 family.</text>
</comment>
<evidence type="ECO:0000256" key="3">
    <source>
        <dbReference type="ARBA" id="ARBA00022729"/>
    </source>
</evidence>
<dbReference type="PANTHER" id="PTHR33376">
    <property type="match status" value="1"/>
</dbReference>
<proteinExistence type="inferred from homology"/>
<dbReference type="InterPro" id="IPR018389">
    <property type="entry name" value="DctP_fam"/>
</dbReference>
<dbReference type="EMBL" id="LR798243">
    <property type="protein sequence ID" value="CAB5214552.1"/>
    <property type="molecule type" value="Genomic_DNA"/>
</dbReference>
<name>A0A6J7WGN0_9CAUD</name>
<accession>A0A6J7WGN0</accession>
<evidence type="ECO:0000256" key="2">
    <source>
        <dbReference type="ARBA" id="ARBA00022448"/>
    </source>
</evidence>
<keyword evidence="2" id="KW-0813">Transport</keyword>
<sequence length="320" mass="36162">MSQTRKIRWLLQHEPVELFLRTAVAFDKEIQELTDGRISVEMYKVEDYDKINPDYRISGGSNPVSEVHSGKIEMSQVQVYQLGIWYTPEFFALEMPYLFKDHEHATRVLEGPIGQKILKDLQENSPVNGLAFTYSGGYRVFASNTPIQKAEDLKGLSCVTELNPVRVDTAKAFGLTVVPISVKSPENLKEVYSKNSVIETTLPRYENEAHMIGQNHIADSAHSMYLTTIIVGNEFWNSLDAADQQAMRTASHRVAKLEREWSVADAEQLASDTEKHKEMGISYKAMSAEEIAKLKTLVEPVYTKYRGFFEPGFIDGIIAS</sequence>
<keyword evidence="3" id="KW-0732">Signal</keyword>
<reference evidence="4" key="1">
    <citation type="submission" date="2020-05" db="EMBL/GenBank/DDBJ databases">
        <authorList>
            <person name="Chiriac C."/>
            <person name="Salcher M."/>
            <person name="Ghai R."/>
            <person name="Kavagutti S V."/>
        </authorList>
    </citation>
    <scope>NUCLEOTIDE SEQUENCE</scope>
</reference>
<dbReference type="Pfam" id="PF03480">
    <property type="entry name" value="DctP"/>
    <property type="match status" value="1"/>
</dbReference>
<dbReference type="InterPro" id="IPR038404">
    <property type="entry name" value="TRAP_DctP_sf"/>
</dbReference>
<evidence type="ECO:0000313" key="4">
    <source>
        <dbReference type="EMBL" id="CAB5214552.1"/>
    </source>
</evidence>
<evidence type="ECO:0000256" key="1">
    <source>
        <dbReference type="ARBA" id="ARBA00009023"/>
    </source>
</evidence>
<dbReference type="NCBIfam" id="NF037995">
    <property type="entry name" value="TRAP_S1"/>
    <property type="match status" value="1"/>
</dbReference>
<gene>
    <name evidence="4" type="ORF">UFOVP190_161</name>
</gene>
<protein>
    <submittedName>
        <fullName evidence="4">DctP TRAP-type C4-dicarboxylate transport system, periplasmic component</fullName>
    </submittedName>
</protein>